<keyword evidence="8" id="KW-1185">Reference proteome</keyword>
<dbReference type="Gene3D" id="1.10.555.10">
    <property type="entry name" value="Rho GTPase activation protein"/>
    <property type="match status" value="1"/>
</dbReference>
<dbReference type="InterPro" id="IPR000300">
    <property type="entry name" value="IPPc"/>
</dbReference>
<dbReference type="FunFam" id="2.60.40.10:FF:000132">
    <property type="entry name" value="Inositol polyphosphate 5-phosphatase OCRL-1 isoform b"/>
    <property type="match status" value="1"/>
</dbReference>
<comment type="subcellular location">
    <subcellularLocation>
        <location evidence="2">Cytoplasmic vesicle</location>
        <location evidence="2">Phagosome membrane</location>
    </subcellularLocation>
    <subcellularLocation>
        <location evidence="1">Early endosome membrane</location>
    </subcellularLocation>
</comment>
<dbReference type="GeneID" id="14915755"/>
<dbReference type="InterPro" id="IPR048869">
    <property type="entry name" value="OCRL-1_2_ASH"/>
</dbReference>
<dbReference type="InterPro" id="IPR047078">
    <property type="entry name" value="RhoGAP_OCRL1"/>
</dbReference>
<evidence type="ECO:0000313" key="8">
    <source>
        <dbReference type="Proteomes" id="UP000011083"/>
    </source>
</evidence>
<dbReference type="InterPro" id="IPR046985">
    <property type="entry name" value="IP5"/>
</dbReference>
<dbReference type="PROSITE" id="PS50238">
    <property type="entry name" value="RHOGAP"/>
    <property type="match status" value="1"/>
</dbReference>
<dbReference type="GO" id="GO:0031901">
    <property type="term" value="C:early endosome membrane"/>
    <property type="evidence" value="ECO:0007669"/>
    <property type="project" value="UniProtKB-SubCell"/>
</dbReference>
<dbReference type="Gene3D" id="3.60.10.10">
    <property type="entry name" value="Endonuclease/exonuclease/phosphatase"/>
    <property type="match status" value="1"/>
</dbReference>
<protein>
    <submittedName>
        <fullName evidence="7">Inositol polyphosphate5-phosphatase, 75kDa, putative</fullName>
    </submittedName>
</protein>
<dbReference type="GO" id="GO:0007165">
    <property type="term" value="P:signal transduction"/>
    <property type="evidence" value="ECO:0007669"/>
    <property type="project" value="InterPro"/>
</dbReference>
<dbReference type="GO" id="GO:0034485">
    <property type="term" value="F:phosphatidylinositol-3,4,5-trisphosphate 5-phosphatase activity"/>
    <property type="evidence" value="ECO:0007669"/>
    <property type="project" value="TreeGrafter"/>
</dbReference>
<organism evidence="7 8">
    <name type="scientific">Acanthamoeba castellanii (strain ATCC 30010 / Neff)</name>
    <dbReference type="NCBI Taxonomy" id="1257118"/>
    <lineage>
        <taxon>Eukaryota</taxon>
        <taxon>Amoebozoa</taxon>
        <taxon>Discosea</taxon>
        <taxon>Longamoebia</taxon>
        <taxon>Centramoebida</taxon>
        <taxon>Acanthamoebidae</taxon>
        <taxon>Acanthamoeba</taxon>
    </lineage>
</organism>
<evidence type="ECO:0000256" key="2">
    <source>
        <dbReference type="ARBA" id="ARBA00004580"/>
    </source>
</evidence>
<dbReference type="Pfam" id="PF21310">
    <property type="entry name" value="OCRL-like_ASH"/>
    <property type="match status" value="1"/>
</dbReference>
<dbReference type="EMBL" id="KB008036">
    <property type="protein sequence ID" value="ELR15058.1"/>
    <property type="molecule type" value="Genomic_DNA"/>
</dbReference>
<feature type="domain" description="Rho-GAP" evidence="6">
    <location>
        <begin position="522"/>
        <end position="696"/>
    </location>
</feature>
<keyword evidence="4" id="KW-0968">Cytoplasmic vesicle</keyword>
<dbReference type="VEuPathDB" id="AmoebaDB:ACA1_214870"/>
<dbReference type="Pfam" id="PF00620">
    <property type="entry name" value="RhoGAP"/>
    <property type="match status" value="1"/>
</dbReference>
<dbReference type="OMA" id="WLGCSER"/>
<dbReference type="InterPro" id="IPR000198">
    <property type="entry name" value="RhoGAP_dom"/>
</dbReference>
<dbReference type="SUPFAM" id="SSF56219">
    <property type="entry name" value="DNase I-like"/>
    <property type="match status" value="1"/>
</dbReference>
<dbReference type="Gene3D" id="2.60.40.10">
    <property type="entry name" value="Immunoglobulins"/>
    <property type="match status" value="1"/>
</dbReference>
<evidence type="ECO:0000259" key="6">
    <source>
        <dbReference type="PROSITE" id="PS50238"/>
    </source>
</evidence>
<dbReference type="SMART" id="SM00324">
    <property type="entry name" value="RhoGAP"/>
    <property type="match status" value="1"/>
</dbReference>
<gene>
    <name evidence="7" type="ORF">ACA1_214870</name>
</gene>
<evidence type="ECO:0000256" key="4">
    <source>
        <dbReference type="ARBA" id="ARBA00023329"/>
    </source>
</evidence>
<dbReference type="GO" id="GO:0004445">
    <property type="term" value="F:inositol-polyphosphate 5-phosphatase activity"/>
    <property type="evidence" value="ECO:0007669"/>
    <property type="project" value="TreeGrafter"/>
</dbReference>
<dbReference type="GO" id="GO:0030670">
    <property type="term" value="C:phagocytic vesicle membrane"/>
    <property type="evidence" value="ECO:0007669"/>
    <property type="project" value="UniProtKB-SubCell"/>
</dbReference>
<dbReference type="PANTHER" id="PTHR11200:SF300">
    <property type="entry name" value="TYPE II INOSITOL 1,4,5-TRISPHOSPHATE 5-PHOSPHATASE"/>
    <property type="match status" value="1"/>
</dbReference>
<proteinExistence type="predicted"/>
<reference evidence="7 8" key="1">
    <citation type="journal article" date="2013" name="Genome Biol.">
        <title>Genome of Acanthamoeba castellanii highlights extensive lateral gene transfer and early evolution of tyrosine kinase signaling.</title>
        <authorList>
            <person name="Clarke M."/>
            <person name="Lohan A.J."/>
            <person name="Liu B."/>
            <person name="Lagkouvardos I."/>
            <person name="Roy S."/>
            <person name="Zafar N."/>
            <person name="Bertelli C."/>
            <person name="Schilde C."/>
            <person name="Kianianmomeni A."/>
            <person name="Burglin T.R."/>
            <person name="Frech C."/>
            <person name="Turcotte B."/>
            <person name="Kopec K.O."/>
            <person name="Synnott J.M."/>
            <person name="Choo C."/>
            <person name="Paponov I."/>
            <person name="Finkler A."/>
            <person name="Soon Heng Tan C."/>
            <person name="Hutchins A.P."/>
            <person name="Weinmeier T."/>
            <person name="Rattei T."/>
            <person name="Chu J.S."/>
            <person name="Gimenez G."/>
            <person name="Irimia M."/>
            <person name="Rigden D.J."/>
            <person name="Fitzpatrick D.A."/>
            <person name="Lorenzo-Morales J."/>
            <person name="Bateman A."/>
            <person name="Chiu C.H."/>
            <person name="Tang P."/>
            <person name="Hegemann P."/>
            <person name="Fromm H."/>
            <person name="Raoult D."/>
            <person name="Greub G."/>
            <person name="Miranda-Saavedra D."/>
            <person name="Chen N."/>
            <person name="Nash P."/>
            <person name="Ginger M.L."/>
            <person name="Horn M."/>
            <person name="Schaap P."/>
            <person name="Caler L."/>
            <person name="Loftus B."/>
        </authorList>
    </citation>
    <scope>NUCLEOTIDE SEQUENCE [LARGE SCALE GENOMIC DNA]</scope>
    <source>
        <strain evidence="7 8">Neff</strain>
    </source>
</reference>
<dbReference type="SMART" id="SM00128">
    <property type="entry name" value="IPPc"/>
    <property type="match status" value="1"/>
</dbReference>
<dbReference type="STRING" id="1257118.L8GQY9"/>
<sequence length="698" mass="80373">MDELTNTQLDRRESALGDLDEGGNPLVSFAKSRNGGEYDPSKFMSVKEVWVNQQMDQRSSEFTDYKPLRFMFGTWNVNGKMPESLDGWLRTDQPPPDLYAIGIWWHDEDVWALVLGDTTRSHPWVEAIMLSLSKVADYHMLVTKQLVGILLVICVRQEHVPHIRSMQTAAASVGIMGIMGNKGGVAARFMFYDSSICILNSHLNAHYDRVQRRNQDYKDIISKLLVQNDLDIFDHDHVVWIGDLNYRIEGLDAVVRKKIREGDLAYLFERDQLRMQMARRLAFEEFNEGVINFAPTYKYDPGTDVYDSSEKKRTPAWCDRVMWRGRNMKQINYLRHELLASDHRPVSATFEIQVKSVNAEKRNSAYQEIVKKLDKLENECMPDATVSSNNVTFNNVRYMVPSEQTIELENTGKVVVRFRFIPKLNQKKFSKPWLDVRPPFGMVIPGEKMKIKLSVLINNSWAPDFNLGREKLEDILILHLEKGKDYFISISGSYIQSCFGSTLEHLVCFPGPVASSPAGPPTATDRLSIPKELWRIVDYIYRKGMDERGLFSQSGIQSEMEQLRELLDYGRSFDEYTGSIHSVAEILFRFLESLAEPIIPFALYKQALESSASYNQCKQLLSYLPVVNYNVFYYLMAFLREVLQHGDKNKLQADKLALLFSSVLVRSPNPRNVSEGSQEKKREFVYQFLSSKEKLKVP</sequence>
<dbReference type="OrthoDB" id="7862313at2759"/>
<accession>L8GQY9</accession>
<keyword evidence="3" id="KW-0967">Endosome</keyword>
<feature type="region of interest" description="Disordered" evidence="5">
    <location>
        <begin position="1"/>
        <end position="23"/>
    </location>
</feature>
<name>L8GQY9_ACACF</name>
<dbReference type="GO" id="GO:0004439">
    <property type="term" value="F:phosphatidylinositol-4,5-bisphosphate 5-phosphatase activity"/>
    <property type="evidence" value="ECO:0007669"/>
    <property type="project" value="TreeGrafter"/>
</dbReference>
<dbReference type="SUPFAM" id="SSF48350">
    <property type="entry name" value="GTPase activation domain, GAP"/>
    <property type="match status" value="1"/>
</dbReference>
<dbReference type="PANTHER" id="PTHR11200">
    <property type="entry name" value="INOSITOL 5-PHOSPHATASE"/>
    <property type="match status" value="1"/>
</dbReference>
<dbReference type="Proteomes" id="UP000011083">
    <property type="component" value="Unassembled WGS sequence"/>
</dbReference>
<dbReference type="RefSeq" id="XP_004337071.1">
    <property type="nucleotide sequence ID" value="XM_004337023.1"/>
</dbReference>
<dbReference type="Pfam" id="PF22669">
    <property type="entry name" value="Exo_endo_phos2"/>
    <property type="match status" value="1"/>
</dbReference>
<dbReference type="InterPro" id="IPR008936">
    <property type="entry name" value="Rho_GTPase_activation_prot"/>
</dbReference>
<dbReference type="FunFam" id="1.10.555.10:FF:000012">
    <property type="entry name" value="Putative inositol polyphosphate 5-phosphatase OCRL-1"/>
    <property type="match status" value="1"/>
</dbReference>
<evidence type="ECO:0000256" key="1">
    <source>
        <dbReference type="ARBA" id="ARBA00004146"/>
    </source>
</evidence>
<dbReference type="CDD" id="cd04380">
    <property type="entry name" value="RhoGAP_OCRL1"/>
    <property type="match status" value="1"/>
</dbReference>
<dbReference type="InterPro" id="IPR036691">
    <property type="entry name" value="Endo/exonu/phosph_ase_sf"/>
</dbReference>
<evidence type="ECO:0000256" key="3">
    <source>
        <dbReference type="ARBA" id="ARBA00022753"/>
    </source>
</evidence>
<evidence type="ECO:0000256" key="5">
    <source>
        <dbReference type="SAM" id="MobiDB-lite"/>
    </source>
</evidence>
<dbReference type="SMR" id="L8GQY9"/>
<evidence type="ECO:0000313" key="7">
    <source>
        <dbReference type="EMBL" id="ELR15058.1"/>
    </source>
</evidence>
<dbReference type="InterPro" id="IPR013783">
    <property type="entry name" value="Ig-like_fold"/>
</dbReference>
<dbReference type="AlphaFoldDB" id="L8GQY9"/>
<dbReference type="KEGG" id="acan:ACA1_214870"/>
<dbReference type="GO" id="GO:0046856">
    <property type="term" value="P:phosphatidylinositol dephosphorylation"/>
    <property type="evidence" value="ECO:0007669"/>
    <property type="project" value="InterPro"/>
</dbReference>